<dbReference type="EMBL" id="GGEC01057196">
    <property type="protein sequence ID" value="MBX37680.1"/>
    <property type="molecule type" value="Transcribed_RNA"/>
</dbReference>
<proteinExistence type="predicted"/>
<dbReference type="AlphaFoldDB" id="A0A2P2N5D9"/>
<name>A0A2P2N5D9_RHIMU</name>
<evidence type="ECO:0000313" key="1">
    <source>
        <dbReference type="EMBL" id="MBX37680.1"/>
    </source>
</evidence>
<sequence>MVDLIDYKTNIHIYARQLSTQQRRLMLTSNY</sequence>
<accession>A0A2P2N5D9</accession>
<organism evidence="1">
    <name type="scientific">Rhizophora mucronata</name>
    <name type="common">Asiatic mangrove</name>
    <dbReference type="NCBI Taxonomy" id="61149"/>
    <lineage>
        <taxon>Eukaryota</taxon>
        <taxon>Viridiplantae</taxon>
        <taxon>Streptophyta</taxon>
        <taxon>Embryophyta</taxon>
        <taxon>Tracheophyta</taxon>
        <taxon>Spermatophyta</taxon>
        <taxon>Magnoliopsida</taxon>
        <taxon>eudicotyledons</taxon>
        <taxon>Gunneridae</taxon>
        <taxon>Pentapetalae</taxon>
        <taxon>rosids</taxon>
        <taxon>fabids</taxon>
        <taxon>Malpighiales</taxon>
        <taxon>Rhizophoraceae</taxon>
        <taxon>Rhizophora</taxon>
    </lineage>
</organism>
<protein>
    <submittedName>
        <fullName evidence="1">Uncharacterized protein</fullName>
    </submittedName>
</protein>
<reference evidence="1" key="1">
    <citation type="submission" date="2018-02" db="EMBL/GenBank/DDBJ databases">
        <title>Rhizophora mucronata_Transcriptome.</title>
        <authorList>
            <person name="Meera S.P."/>
            <person name="Sreeshan A."/>
            <person name="Augustine A."/>
        </authorList>
    </citation>
    <scope>NUCLEOTIDE SEQUENCE</scope>
    <source>
        <tissue evidence="1">Leaf</tissue>
    </source>
</reference>